<dbReference type="InterPro" id="IPR014710">
    <property type="entry name" value="RmlC-like_jellyroll"/>
</dbReference>
<evidence type="ECO:0000256" key="16">
    <source>
        <dbReference type="SAM" id="Phobius"/>
    </source>
</evidence>
<dbReference type="InterPro" id="IPR018490">
    <property type="entry name" value="cNMP-bd_dom_sf"/>
</dbReference>
<dbReference type="Pfam" id="PF00520">
    <property type="entry name" value="Ion_trans"/>
    <property type="match status" value="1"/>
</dbReference>
<dbReference type="AlphaFoldDB" id="A0A430QQ42"/>
<evidence type="ECO:0000256" key="10">
    <source>
        <dbReference type="ARBA" id="ARBA00022989"/>
    </source>
</evidence>
<dbReference type="STRING" id="6184.A0A430QQ42"/>
<feature type="compositionally biased region" description="Low complexity" evidence="15">
    <location>
        <begin position="759"/>
        <end position="768"/>
    </location>
</feature>
<organism evidence="19 20">
    <name type="scientific">Schistosoma bovis</name>
    <name type="common">Blood fluke</name>
    <dbReference type="NCBI Taxonomy" id="6184"/>
    <lineage>
        <taxon>Eukaryota</taxon>
        <taxon>Metazoa</taxon>
        <taxon>Spiralia</taxon>
        <taxon>Lophotrochozoa</taxon>
        <taxon>Platyhelminthes</taxon>
        <taxon>Trematoda</taxon>
        <taxon>Digenea</taxon>
        <taxon>Strigeidida</taxon>
        <taxon>Schistosomatoidea</taxon>
        <taxon>Schistosomatidae</taxon>
        <taxon>Schistosoma</taxon>
    </lineage>
</organism>
<keyword evidence="3" id="KW-0633">Potassium transport</keyword>
<keyword evidence="14" id="KW-0407">Ion channel</keyword>
<dbReference type="Gene3D" id="1.10.1200.260">
    <property type="match status" value="1"/>
</dbReference>
<dbReference type="Gene3D" id="2.60.120.10">
    <property type="entry name" value="Jelly Rolls"/>
    <property type="match status" value="1"/>
</dbReference>
<dbReference type="GO" id="GO:0005249">
    <property type="term" value="F:voltage-gated potassium channel activity"/>
    <property type="evidence" value="ECO:0007669"/>
    <property type="project" value="InterPro"/>
</dbReference>
<keyword evidence="2" id="KW-0813">Transport</keyword>
<dbReference type="Gene3D" id="1.10.287.70">
    <property type="match status" value="1"/>
</dbReference>
<evidence type="ECO:0000313" key="20">
    <source>
        <dbReference type="Proteomes" id="UP000290809"/>
    </source>
</evidence>
<feature type="transmembrane region" description="Helical" evidence="16">
    <location>
        <begin position="387"/>
        <end position="413"/>
    </location>
</feature>
<evidence type="ECO:0000256" key="12">
    <source>
        <dbReference type="ARBA" id="ARBA00023136"/>
    </source>
</evidence>
<dbReference type="GO" id="GO:0042391">
    <property type="term" value="P:regulation of membrane potential"/>
    <property type="evidence" value="ECO:0007669"/>
    <property type="project" value="TreeGrafter"/>
</dbReference>
<dbReference type="InterPro" id="IPR035965">
    <property type="entry name" value="PAS-like_dom_sf"/>
</dbReference>
<dbReference type="SMART" id="SM00100">
    <property type="entry name" value="cNMP"/>
    <property type="match status" value="1"/>
</dbReference>
<evidence type="ECO:0000313" key="19">
    <source>
        <dbReference type="EMBL" id="RTG89813.1"/>
    </source>
</evidence>
<dbReference type="InterPro" id="IPR000700">
    <property type="entry name" value="PAS-assoc_C"/>
</dbReference>
<feature type="transmembrane region" description="Helical" evidence="16">
    <location>
        <begin position="484"/>
        <end position="508"/>
    </location>
</feature>
<keyword evidence="12 16" id="KW-0472">Membrane</keyword>
<dbReference type="InterPro" id="IPR005821">
    <property type="entry name" value="Ion_trans_dom"/>
</dbReference>
<evidence type="ECO:0000256" key="8">
    <source>
        <dbReference type="ARBA" id="ARBA00022882"/>
    </source>
</evidence>
<dbReference type="InterPro" id="IPR003949">
    <property type="entry name" value="K_chnl_volt-dep_EAG"/>
</dbReference>
<dbReference type="PRINTS" id="PR01463">
    <property type="entry name" value="EAGCHANLFMLY"/>
</dbReference>
<dbReference type="GO" id="GO:0005516">
    <property type="term" value="F:calmodulin binding"/>
    <property type="evidence" value="ECO:0007669"/>
    <property type="project" value="UniProtKB-KW"/>
</dbReference>
<keyword evidence="9" id="KW-0630">Potassium</keyword>
<dbReference type="SUPFAM" id="SSF51206">
    <property type="entry name" value="cAMP-binding domain-like"/>
    <property type="match status" value="1"/>
</dbReference>
<dbReference type="PANTHER" id="PTHR10217">
    <property type="entry name" value="VOLTAGE AND LIGAND GATED POTASSIUM CHANNEL"/>
    <property type="match status" value="1"/>
</dbReference>
<keyword evidence="5 16" id="KW-0812">Transmembrane</keyword>
<evidence type="ECO:0000256" key="13">
    <source>
        <dbReference type="ARBA" id="ARBA00023180"/>
    </source>
</evidence>
<evidence type="ECO:0000256" key="9">
    <source>
        <dbReference type="ARBA" id="ARBA00022958"/>
    </source>
</evidence>
<dbReference type="PROSITE" id="PS50113">
    <property type="entry name" value="PAC"/>
    <property type="match status" value="1"/>
</dbReference>
<dbReference type="InterPro" id="IPR050818">
    <property type="entry name" value="KCNH_animal-type"/>
</dbReference>
<dbReference type="SUPFAM" id="SSF55785">
    <property type="entry name" value="PYP-like sensor domain (PAS domain)"/>
    <property type="match status" value="2"/>
</dbReference>
<dbReference type="PANTHER" id="PTHR10217:SF435">
    <property type="entry name" value="POTASSIUM VOLTAGE-GATED CHANNEL PROTEIN EAG"/>
    <property type="match status" value="1"/>
</dbReference>
<comment type="subcellular location">
    <subcellularLocation>
        <location evidence="1">Membrane</location>
        <topology evidence="1">Multi-pass membrane protein</topology>
    </subcellularLocation>
</comment>
<dbReference type="Proteomes" id="UP000290809">
    <property type="component" value="Unassembled WGS sequence"/>
</dbReference>
<dbReference type="InterPro" id="IPR000014">
    <property type="entry name" value="PAS"/>
</dbReference>
<keyword evidence="11" id="KW-0406">Ion transport</keyword>
<feature type="region of interest" description="Disordered" evidence="15">
    <location>
        <begin position="759"/>
        <end position="802"/>
    </location>
</feature>
<proteinExistence type="predicted"/>
<keyword evidence="6" id="KW-0631">Potassium channel</keyword>
<feature type="transmembrane region" description="Helical" evidence="16">
    <location>
        <begin position="335"/>
        <end position="353"/>
    </location>
</feature>
<feature type="transmembrane region" description="Helical" evidence="16">
    <location>
        <begin position="300"/>
        <end position="323"/>
    </location>
</feature>
<reference evidence="19 20" key="1">
    <citation type="journal article" date="2019" name="PLoS Pathog.">
        <title>Genome sequence of the bovine parasite Schistosoma bovis Tanzania.</title>
        <authorList>
            <person name="Oey H."/>
            <person name="Zakrzewski M."/>
            <person name="Gobert G."/>
            <person name="Gravermann K."/>
            <person name="Stoye J."/>
            <person name="Jones M."/>
            <person name="Mcmanus D."/>
            <person name="Krause L."/>
        </authorList>
    </citation>
    <scope>NUCLEOTIDE SEQUENCE [LARGE SCALE GENOMIC DNA]</scope>
    <source>
        <strain evidence="19 20">TAN1997</strain>
    </source>
</reference>
<evidence type="ECO:0000256" key="7">
    <source>
        <dbReference type="ARBA" id="ARBA00022860"/>
    </source>
</evidence>
<protein>
    <submittedName>
        <fullName evidence="19">Potassium voltage-gated channel Eag-related subfamily H member 5</fullName>
    </submittedName>
</protein>
<keyword evidence="4" id="KW-0597">Phosphoprotein</keyword>
<dbReference type="InterPro" id="IPR000595">
    <property type="entry name" value="cNMP-bd_dom"/>
</dbReference>
<accession>A0A430QQ42</accession>
<dbReference type="Pfam" id="PF13426">
    <property type="entry name" value="PAS_9"/>
    <property type="match status" value="2"/>
</dbReference>
<dbReference type="SUPFAM" id="SSF81324">
    <property type="entry name" value="Voltage-gated potassium channels"/>
    <property type="match status" value="1"/>
</dbReference>
<dbReference type="EMBL" id="QMKO01001481">
    <property type="protein sequence ID" value="RTG89813.1"/>
    <property type="molecule type" value="Genomic_DNA"/>
</dbReference>
<evidence type="ECO:0000259" key="17">
    <source>
        <dbReference type="PROSITE" id="PS50042"/>
    </source>
</evidence>
<evidence type="ECO:0000256" key="1">
    <source>
        <dbReference type="ARBA" id="ARBA00004141"/>
    </source>
</evidence>
<feature type="compositionally biased region" description="Polar residues" evidence="15">
    <location>
        <begin position="775"/>
        <end position="799"/>
    </location>
</feature>
<keyword evidence="7" id="KW-0112">Calmodulin-binding</keyword>
<evidence type="ECO:0000256" key="6">
    <source>
        <dbReference type="ARBA" id="ARBA00022826"/>
    </source>
</evidence>
<dbReference type="PROSITE" id="PS50042">
    <property type="entry name" value="CNMP_BINDING_3"/>
    <property type="match status" value="1"/>
</dbReference>
<dbReference type="InterPro" id="IPR003938">
    <property type="entry name" value="K_chnl_volt-dep_EAG/ELK/ERG"/>
</dbReference>
<dbReference type="Gene3D" id="3.30.450.20">
    <property type="entry name" value="PAS domain"/>
    <property type="match status" value="2"/>
</dbReference>
<dbReference type="PRINTS" id="PR01464">
    <property type="entry name" value="EAGCHANNEL"/>
</dbReference>
<evidence type="ECO:0000256" key="14">
    <source>
        <dbReference type="ARBA" id="ARBA00023303"/>
    </source>
</evidence>
<keyword evidence="13" id="KW-0325">Glycoprotein</keyword>
<name>A0A430QQ42_SCHBO</name>
<dbReference type="InterPro" id="IPR001610">
    <property type="entry name" value="PAC"/>
</dbReference>
<dbReference type="FunFam" id="2.60.120.10:FF:000009">
    <property type="entry name" value="Potassium voltage-gated channel subfamily H member 1"/>
    <property type="match status" value="1"/>
</dbReference>
<evidence type="ECO:0000259" key="18">
    <source>
        <dbReference type="PROSITE" id="PS50113"/>
    </source>
</evidence>
<dbReference type="GO" id="GO:0008076">
    <property type="term" value="C:voltage-gated potassium channel complex"/>
    <property type="evidence" value="ECO:0007669"/>
    <property type="project" value="TreeGrafter"/>
</dbReference>
<keyword evidence="8" id="KW-0851">Voltage-gated channel</keyword>
<dbReference type="SMART" id="SM00086">
    <property type="entry name" value="PAC"/>
    <property type="match status" value="1"/>
</dbReference>
<keyword evidence="10 16" id="KW-1133">Transmembrane helix</keyword>
<evidence type="ECO:0000256" key="11">
    <source>
        <dbReference type="ARBA" id="ARBA00023065"/>
    </source>
</evidence>
<evidence type="ECO:0000256" key="3">
    <source>
        <dbReference type="ARBA" id="ARBA00022538"/>
    </source>
</evidence>
<evidence type="ECO:0000256" key="2">
    <source>
        <dbReference type="ARBA" id="ARBA00022448"/>
    </source>
</evidence>
<evidence type="ECO:0000256" key="15">
    <source>
        <dbReference type="SAM" id="MobiDB-lite"/>
    </source>
</evidence>
<sequence>MAGSRRGLVAPQNIFLETVLRRFSTPQTGLLIANARIVDHPIIYVNESFTKMTNYTSREMMHQNAICRQLHGKRTSINSIERLKNALDEGYFDQVEITLYKKNRDREMMHQNAICRQLHGKRTSINSIERLKNALDEGYFDQVEITLYKKNRSMIWVIMCVAPVENDKHEIPLYLILFYDISPLRQPLDDETLSGSFSKFAKLARSVARNKTVLSQVELDDSLVAVAPIQSNSIPKYRQESPKTPPHVVLHYLTFKTAWDWIIFLLTGYTCIIIPYSVAFGHDTLSEESIYFAVEHIVDIIFFIDIVLNFHTTFVGSSGAVISDPVLIRLNYLKGWFIVDLISSLPFGILAVFSDHTTLVNLSSILKLARLLRLCRVLRKLDQYLEYVASILLIMLFCFILLAHWLACVWYLIGMHDLKDKIYHGWIIHLMNETTGPKNWSNTSLEEYLPSQSMLYMTSFYFTLSVITSIGFGNVAANTISEKVVSIIFMLIGALVYATIFGNVATILQQTHATRARLRQLMSSVKDFLRIHEVPKELAERVIDYVTSSWSITKGVDTQTVLNHCPKDMKADLCVHLYRAVFSEHPAFRLASESCLRALAVSFTVQHNAPGDLIFHQGESIDQLCFVVSGSLEVIQDDEIVAILSKGDIFGQPIFKDTDVGQSAASVRALTYCDLQCIKRDKLIDILKFYSQFAVSFSRTLVLSYNLRNRLIFRKISDVRREQELNELRRSQPPISSLAPDHPVRRLISRFCNAATSNLSRSSSFSSNEPRESGKTSGKSNDTSLSATNPIPETTSSECVPSLTKPKLSWSRLLDVPKTTLSTQTTIKITTTTTMATTTTLTTNTHQSITINNETIKQTEQHDDKIQLSTKYSNAFIINKLNNQDIIEGEQEKFHKTIMQHIELLRNNFLTNIRTLSSRIDLIDQRITRITQFINHHNNNNNNQEMKGL</sequence>
<dbReference type="CDD" id="cd00038">
    <property type="entry name" value="CAP_ED"/>
    <property type="match status" value="1"/>
</dbReference>
<feature type="transmembrane region" description="Helical" evidence="16">
    <location>
        <begin position="454"/>
        <end position="477"/>
    </location>
</feature>
<feature type="domain" description="Cyclic nucleotide-binding" evidence="17">
    <location>
        <begin position="587"/>
        <end position="687"/>
    </location>
</feature>
<evidence type="ECO:0000256" key="4">
    <source>
        <dbReference type="ARBA" id="ARBA00022553"/>
    </source>
</evidence>
<dbReference type="CDD" id="cd00130">
    <property type="entry name" value="PAS"/>
    <property type="match status" value="1"/>
</dbReference>
<gene>
    <name evidence="19" type="ORF">DC041_0002293</name>
</gene>
<dbReference type="Pfam" id="PF00027">
    <property type="entry name" value="cNMP_binding"/>
    <property type="match status" value="1"/>
</dbReference>
<evidence type="ECO:0000256" key="5">
    <source>
        <dbReference type="ARBA" id="ARBA00022692"/>
    </source>
</evidence>
<feature type="domain" description="PAC" evidence="18">
    <location>
        <begin position="141"/>
        <end position="193"/>
    </location>
</feature>
<comment type="caution">
    <text evidence="19">The sequence shown here is derived from an EMBL/GenBank/DDBJ whole genome shotgun (WGS) entry which is preliminary data.</text>
</comment>
<feature type="transmembrane region" description="Helical" evidence="16">
    <location>
        <begin position="261"/>
        <end position="280"/>
    </location>
</feature>
<keyword evidence="20" id="KW-1185">Reference proteome</keyword>